<protein>
    <submittedName>
        <fullName evidence="1">Uncharacterized protein</fullName>
    </submittedName>
</protein>
<comment type="caution">
    <text evidence="1">The sequence shown here is derived from an EMBL/GenBank/DDBJ whole genome shotgun (WGS) entry which is preliminary data.</text>
</comment>
<reference evidence="1 2" key="1">
    <citation type="journal article" date="2020" name="Microorganisms">
        <title>Reliable Identification of Environmental Pseudomonas Isolates Using the rpoD Gene.</title>
        <authorList>
            <consortium name="The Broad Institute Genome Sequencing Platform"/>
            <person name="Girard L."/>
            <person name="Lood C."/>
            <person name="Rokni-Zadeh H."/>
            <person name="van Noort V."/>
            <person name="Lavigne R."/>
            <person name="De Mot R."/>
        </authorList>
    </citation>
    <scope>NUCLEOTIDE SEQUENCE [LARGE SCALE GENOMIC DNA]</scope>
    <source>
        <strain evidence="1 2">RD9SR1</strain>
    </source>
</reference>
<proteinExistence type="predicted"/>
<name>A0ABS6Q6F3_9PSED</name>
<organism evidence="1 2">
    <name type="scientific">Pseudomonas oryzicola</name>
    <dbReference type="NCBI Taxonomy" id="485876"/>
    <lineage>
        <taxon>Bacteria</taxon>
        <taxon>Pseudomonadati</taxon>
        <taxon>Pseudomonadota</taxon>
        <taxon>Gammaproteobacteria</taxon>
        <taxon>Pseudomonadales</taxon>
        <taxon>Pseudomonadaceae</taxon>
        <taxon>Pseudomonas</taxon>
    </lineage>
</organism>
<sequence length="249" mass="28242">MAEATARAEEHEETVAFKAAGRGVRKDVRHVRLPNGNLFVLMLGRSNEKNGVRRRQLPFVPFTSLRLYTMNLSDISTDDPMSFDALKIFNCTIHALHQGVAYPIVLSVEEDYAESIVPGRWDWLIKGDPGQAYDDDRRIFKFHFRSKTSDRLHYLIGGTSSRKGRRLACSHKGYVGMYTAADAINIFKLQPLAWDGQQLRCRWRDHLGQTVEIGDNPSDGRSYDRQGGYLDHLNVKITGTTEFLITPIG</sequence>
<dbReference type="Proteomes" id="UP000609530">
    <property type="component" value="Unassembled WGS sequence"/>
</dbReference>
<gene>
    <name evidence="1" type="ORF">HU760_003980</name>
</gene>
<dbReference type="EMBL" id="JABWRZ020000001">
    <property type="protein sequence ID" value="MBV4489757.1"/>
    <property type="molecule type" value="Genomic_DNA"/>
</dbReference>
<evidence type="ECO:0000313" key="2">
    <source>
        <dbReference type="Proteomes" id="UP000609530"/>
    </source>
</evidence>
<keyword evidence="2" id="KW-1185">Reference proteome</keyword>
<accession>A0ABS6Q6F3</accession>
<evidence type="ECO:0000313" key="1">
    <source>
        <dbReference type="EMBL" id="MBV4489757.1"/>
    </source>
</evidence>
<dbReference type="RefSeq" id="WP_186672768.1">
    <property type="nucleotide sequence ID" value="NZ_JABWRZ020000001.1"/>
</dbReference>